<dbReference type="PANTHER" id="PTHR20855:SF3">
    <property type="entry name" value="LD03007P"/>
    <property type="match status" value="1"/>
</dbReference>
<evidence type="ECO:0000313" key="9">
    <source>
        <dbReference type="EMBL" id="TXL64954.1"/>
    </source>
</evidence>
<comment type="similarity">
    <text evidence="2">Belongs to the UPF0073 (Hly-III) family.</text>
</comment>
<dbReference type="InterPro" id="IPR005744">
    <property type="entry name" value="Hy-lIII"/>
</dbReference>
<feature type="transmembrane region" description="Helical" evidence="8">
    <location>
        <begin position="78"/>
        <end position="96"/>
    </location>
</feature>
<dbReference type="NCBIfam" id="TIGR01065">
    <property type="entry name" value="hlyIII"/>
    <property type="match status" value="1"/>
</dbReference>
<evidence type="ECO:0000256" key="4">
    <source>
        <dbReference type="ARBA" id="ARBA00022692"/>
    </source>
</evidence>
<evidence type="ECO:0000256" key="3">
    <source>
        <dbReference type="ARBA" id="ARBA00022475"/>
    </source>
</evidence>
<proteinExistence type="inferred from homology"/>
<keyword evidence="4 8" id="KW-0812">Transmembrane</keyword>
<keyword evidence="6 8" id="KW-0472">Membrane</keyword>
<name>A0A5C8NUV3_9BACI</name>
<feature type="transmembrane region" description="Helical" evidence="8">
    <location>
        <begin position="102"/>
        <end position="123"/>
    </location>
</feature>
<keyword evidence="5 8" id="KW-1133">Transmembrane helix</keyword>
<keyword evidence="7" id="KW-0862">Zinc</keyword>
<feature type="transmembrane region" description="Helical" evidence="8">
    <location>
        <begin position="135"/>
        <end position="155"/>
    </location>
</feature>
<evidence type="ECO:0000256" key="2">
    <source>
        <dbReference type="ARBA" id="ARBA00008488"/>
    </source>
</evidence>
<dbReference type="OrthoDB" id="9813689at2"/>
<feature type="transmembrane region" description="Helical" evidence="8">
    <location>
        <begin position="12"/>
        <end position="34"/>
    </location>
</feature>
<dbReference type="Pfam" id="PF03006">
    <property type="entry name" value="HlyIII"/>
    <property type="match status" value="1"/>
</dbReference>
<dbReference type="Proteomes" id="UP000321574">
    <property type="component" value="Unassembled WGS sequence"/>
</dbReference>
<dbReference type="GO" id="GO:0046872">
    <property type="term" value="F:metal ion binding"/>
    <property type="evidence" value="ECO:0007669"/>
    <property type="project" value="UniProtKB-KW"/>
</dbReference>
<accession>A0A5C8NUV3</accession>
<dbReference type="AlphaFoldDB" id="A0A5C8NUV3"/>
<dbReference type="InterPro" id="IPR004254">
    <property type="entry name" value="AdipoR/HlyIII-related"/>
</dbReference>
<organism evidence="9 10">
    <name type="scientific">Cerasibacillus terrae</name>
    <dbReference type="NCBI Taxonomy" id="2498845"/>
    <lineage>
        <taxon>Bacteria</taxon>
        <taxon>Bacillati</taxon>
        <taxon>Bacillota</taxon>
        <taxon>Bacilli</taxon>
        <taxon>Bacillales</taxon>
        <taxon>Bacillaceae</taxon>
        <taxon>Cerasibacillus</taxon>
    </lineage>
</organism>
<dbReference type="RefSeq" id="WP_147666641.1">
    <property type="nucleotide sequence ID" value="NZ_VDUW01000004.1"/>
</dbReference>
<feature type="transmembrane region" description="Helical" evidence="8">
    <location>
        <begin position="161"/>
        <end position="179"/>
    </location>
</feature>
<feature type="binding site" evidence="7">
    <location>
        <position position="192"/>
    </location>
    <ligand>
        <name>Zn(2+)</name>
        <dbReference type="ChEBI" id="CHEBI:29105"/>
    </ligand>
</feature>
<evidence type="ECO:0000256" key="7">
    <source>
        <dbReference type="PIRSR" id="PIRSR604254-1"/>
    </source>
</evidence>
<dbReference type="EMBL" id="VDUW01000004">
    <property type="protein sequence ID" value="TXL64954.1"/>
    <property type="molecule type" value="Genomic_DNA"/>
</dbReference>
<evidence type="ECO:0000313" key="10">
    <source>
        <dbReference type="Proteomes" id="UP000321574"/>
    </source>
</evidence>
<dbReference type="PANTHER" id="PTHR20855">
    <property type="entry name" value="ADIPOR/PROGESTIN RECEPTOR-RELATED"/>
    <property type="match status" value="1"/>
</dbReference>
<dbReference type="GO" id="GO:0140911">
    <property type="term" value="F:pore-forming activity"/>
    <property type="evidence" value="ECO:0007669"/>
    <property type="project" value="InterPro"/>
</dbReference>
<keyword evidence="7" id="KW-0479">Metal-binding</keyword>
<feature type="binding site" evidence="7">
    <location>
        <position position="63"/>
    </location>
    <ligand>
        <name>Zn(2+)</name>
        <dbReference type="ChEBI" id="CHEBI:29105"/>
    </ligand>
</feature>
<sequence>MNMYIREPINGFTHLLAAILSVVGLIAMIIKATYVSTSNLTLFAVILFGISMILLYASSATYHMIVAREKVIAFFRKIDHAMIFVLIAGTYTPISLIGVEGVAGWVLFGVVHGLALLGVLYKLIWFHAPRWLSTFIYIAMGWIVIFFSPSLATVIGKDGMLLLVVGGIIYTIGGFIYWFKPHWLEFKYMGHHEIFHIFIMFGSLFHFLCIFNYVL</sequence>
<comment type="subcellular location">
    <subcellularLocation>
        <location evidence="1">Cell membrane</location>
        <topology evidence="1">Multi-pass membrane protein</topology>
    </subcellularLocation>
</comment>
<comment type="caution">
    <text evidence="9">The sequence shown here is derived from an EMBL/GenBank/DDBJ whole genome shotgun (WGS) entry which is preliminary data.</text>
</comment>
<keyword evidence="10" id="KW-1185">Reference proteome</keyword>
<feature type="transmembrane region" description="Helical" evidence="8">
    <location>
        <begin position="194"/>
        <end position="214"/>
    </location>
</feature>
<feature type="binding site" evidence="7">
    <location>
        <position position="196"/>
    </location>
    <ligand>
        <name>Zn(2+)</name>
        <dbReference type="ChEBI" id="CHEBI:29105"/>
    </ligand>
</feature>
<protein>
    <submittedName>
        <fullName evidence="9">Hemolysin III family protein</fullName>
    </submittedName>
</protein>
<feature type="transmembrane region" description="Helical" evidence="8">
    <location>
        <begin position="40"/>
        <end position="57"/>
    </location>
</feature>
<dbReference type="GO" id="GO:0005886">
    <property type="term" value="C:plasma membrane"/>
    <property type="evidence" value="ECO:0007669"/>
    <property type="project" value="UniProtKB-SubCell"/>
</dbReference>
<reference evidence="9 10" key="1">
    <citation type="submission" date="2019-06" db="EMBL/GenBank/DDBJ databases">
        <title>Cerasibacillus sp. nov., isolated from maize field.</title>
        <authorList>
            <person name="Lin S.-Y."/>
            <person name="Tsai C.-F."/>
            <person name="Young C.-C."/>
        </authorList>
    </citation>
    <scope>NUCLEOTIDE SEQUENCE [LARGE SCALE GENOMIC DNA]</scope>
    <source>
        <strain evidence="9 10">CC-CFT480</strain>
    </source>
</reference>
<evidence type="ECO:0000256" key="1">
    <source>
        <dbReference type="ARBA" id="ARBA00004651"/>
    </source>
</evidence>
<evidence type="ECO:0000256" key="6">
    <source>
        <dbReference type="ARBA" id="ARBA00023136"/>
    </source>
</evidence>
<keyword evidence="3" id="KW-1003">Cell membrane</keyword>
<evidence type="ECO:0000256" key="5">
    <source>
        <dbReference type="ARBA" id="ARBA00022989"/>
    </source>
</evidence>
<evidence type="ECO:0000256" key="8">
    <source>
        <dbReference type="SAM" id="Phobius"/>
    </source>
</evidence>
<gene>
    <name evidence="9" type="ORF">FHP05_07340</name>
</gene>